<organism evidence="3 4">
    <name type="scientific">Kingella oralis ATCC 51147</name>
    <dbReference type="NCBI Taxonomy" id="629741"/>
    <lineage>
        <taxon>Bacteria</taxon>
        <taxon>Pseudomonadati</taxon>
        <taxon>Pseudomonadota</taxon>
        <taxon>Betaproteobacteria</taxon>
        <taxon>Neisseriales</taxon>
        <taxon>Neisseriaceae</taxon>
        <taxon>Kingella</taxon>
    </lineage>
</organism>
<comment type="caution">
    <text evidence="3">The sequence shown here is derived from an EMBL/GenBank/DDBJ whole genome shotgun (WGS) entry which is preliminary data.</text>
</comment>
<gene>
    <name evidence="3" type="ORF">GCWU000324_01956</name>
</gene>
<dbReference type="InterPro" id="IPR002201">
    <property type="entry name" value="Glyco_trans_9"/>
</dbReference>
<proteinExistence type="predicted"/>
<dbReference type="GO" id="GO:0008713">
    <property type="term" value="F:ADP-heptose-lipopolysaccharide heptosyltransferase activity"/>
    <property type="evidence" value="ECO:0007669"/>
    <property type="project" value="TreeGrafter"/>
</dbReference>
<name>C4GIT5_9NEIS</name>
<protein>
    <submittedName>
        <fullName evidence="3">Heptosyltransferase</fullName>
    </submittedName>
</protein>
<dbReference type="Proteomes" id="UP000003009">
    <property type="component" value="Unassembled WGS sequence"/>
</dbReference>
<dbReference type="EMBL" id="ACJW02000003">
    <property type="protein sequence ID" value="EEP67707.1"/>
    <property type="molecule type" value="Genomic_DNA"/>
</dbReference>
<accession>C4GIT5</accession>
<reference evidence="3" key="1">
    <citation type="submission" date="2009-04" db="EMBL/GenBank/DDBJ databases">
        <authorList>
            <person name="Weinstock G."/>
            <person name="Sodergren E."/>
            <person name="Clifton S."/>
            <person name="Fulton L."/>
            <person name="Fulton B."/>
            <person name="Courtney L."/>
            <person name="Fronick C."/>
            <person name="Harrison M."/>
            <person name="Strong C."/>
            <person name="Farmer C."/>
            <person name="Delahaunty K."/>
            <person name="Markovic C."/>
            <person name="Hall O."/>
            <person name="Minx P."/>
            <person name="Tomlinson C."/>
            <person name="Mitreva M."/>
            <person name="Nelson J."/>
            <person name="Hou S."/>
            <person name="Wollam A."/>
            <person name="Pepin K.H."/>
            <person name="Johnson M."/>
            <person name="Bhonagiri V."/>
            <person name="Nash W.E."/>
            <person name="Warren W."/>
            <person name="Chinwalla A."/>
            <person name="Mardis E.R."/>
            <person name="Wilson R.K."/>
        </authorList>
    </citation>
    <scope>NUCLEOTIDE SEQUENCE [LARGE SCALE GENOMIC DNA]</scope>
    <source>
        <strain evidence="3">ATCC 51147</strain>
    </source>
</reference>
<dbReference type="AlphaFoldDB" id="C4GIT5"/>
<dbReference type="CDD" id="cd03789">
    <property type="entry name" value="GT9_LPS_heptosyltransferase"/>
    <property type="match status" value="1"/>
</dbReference>
<dbReference type="RefSeq" id="WP_003796793.1">
    <property type="nucleotide sequence ID" value="NZ_GG665872.1"/>
</dbReference>
<dbReference type="Pfam" id="PF01075">
    <property type="entry name" value="Glyco_transf_9"/>
    <property type="match status" value="1"/>
</dbReference>
<dbReference type="GO" id="GO:0005829">
    <property type="term" value="C:cytosol"/>
    <property type="evidence" value="ECO:0007669"/>
    <property type="project" value="TreeGrafter"/>
</dbReference>
<dbReference type="GO" id="GO:0009244">
    <property type="term" value="P:lipopolysaccharide core region biosynthetic process"/>
    <property type="evidence" value="ECO:0007669"/>
    <property type="project" value="TreeGrafter"/>
</dbReference>
<dbReference type="SUPFAM" id="SSF53756">
    <property type="entry name" value="UDP-Glycosyltransferase/glycogen phosphorylase"/>
    <property type="match status" value="1"/>
</dbReference>
<dbReference type="InterPro" id="IPR051199">
    <property type="entry name" value="LPS_LOS_Heptosyltrfase"/>
</dbReference>
<evidence type="ECO:0000313" key="3">
    <source>
        <dbReference type="EMBL" id="EEP67707.1"/>
    </source>
</evidence>
<evidence type="ECO:0000313" key="4">
    <source>
        <dbReference type="Proteomes" id="UP000003009"/>
    </source>
</evidence>
<sequence length="360" mass="40740">MSFKQRFKQLKTDWRNARLLVCKMWLDRAPQAALAPNPQNLRAILFLRQDGKIGDYIVSSFAFREIKKANPAIQIGVICSAKNRQLFEKNPHIDALHEVQPKSTISYYQVGKSLAGRYDAVIDPTLSLRPRDLLLLRTLNTKYYVGLNKADYRLFTHNIQNSQQHFADVYAQALRLLGFDRINTQPELPTNPASEAAVQTFLQQNGWQDYIALNFFGAANSRRFGLDAIARALTAFQAAFPAQKFILLTYPEITPSLATLCQQHPNATLYPHTQTIHDSIALIRHAQAVLTPDTAIIHIATALDKPIIGLYRQDAQNYANWYPKSENAQIIWFNQHIQEITPAQMIAALQNIISISTEAA</sequence>
<evidence type="ECO:0000256" key="2">
    <source>
        <dbReference type="ARBA" id="ARBA00022679"/>
    </source>
</evidence>
<dbReference type="Gene3D" id="3.40.50.2000">
    <property type="entry name" value="Glycogen Phosphorylase B"/>
    <property type="match status" value="2"/>
</dbReference>
<keyword evidence="2" id="KW-0808">Transferase</keyword>
<dbReference type="OrthoDB" id="9797795at2"/>
<dbReference type="PANTHER" id="PTHR30160:SF15">
    <property type="entry name" value="GLYCOSYLTRANSFERASE HI_0523-RELATED"/>
    <property type="match status" value="1"/>
</dbReference>
<dbReference type="STRING" id="629741.GCWU000324_01956"/>
<dbReference type="GeneID" id="84906070"/>
<evidence type="ECO:0000256" key="1">
    <source>
        <dbReference type="ARBA" id="ARBA00022676"/>
    </source>
</evidence>
<dbReference type="PANTHER" id="PTHR30160">
    <property type="entry name" value="TETRAACYLDISACCHARIDE 4'-KINASE-RELATED"/>
    <property type="match status" value="1"/>
</dbReference>
<dbReference type="HOGENOM" id="CLU_056162_0_0_4"/>
<keyword evidence="4" id="KW-1185">Reference proteome</keyword>
<keyword evidence="1" id="KW-0328">Glycosyltransferase</keyword>